<dbReference type="GO" id="GO:0000917">
    <property type="term" value="P:division septum assembly"/>
    <property type="evidence" value="ECO:0007669"/>
    <property type="project" value="UniProtKB-KW"/>
</dbReference>
<dbReference type="InterPro" id="IPR036145">
    <property type="entry name" value="MinC_C_sf"/>
</dbReference>
<dbReference type="PANTHER" id="PTHR34108:SF1">
    <property type="entry name" value="SEPTUM SITE-DETERMINING PROTEIN MINC"/>
    <property type="match status" value="1"/>
</dbReference>
<dbReference type="Proteomes" id="UP000304864">
    <property type="component" value="Chromosome"/>
</dbReference>
<evidence type="ECO:0000313" key="8">
    <source>
        <dbReference type="EMBL" id="QCU90222.1"/>
    </source>
</evidence>
<evidence type="ECO:0000256" key="2">
    <source>
        <dbReference type="ARBA" id="ARBA00022618"/>
    </source>
</evidence>
<keyword evidence="9" id="KW-1185">Reference proteome</keyword>
<dbReference type="Pfam" id="PF03775">
    <property type="entry name" value="MinC_C"/>
    <property type="match status" value="1"/>
</dbReference>
<reference evidence="8 9" key="1">
    <citation type="submission" date="2019-05" db="EMBL/GenBank/DDBJ databases">
        <title>Thiomicrorhabdus sediminis sp. nov, a novel sulfur-oxidizing bacterium isolated from coastal sediment.</title>
        <authorList>
            <person name="Liu X."/>
        </authorList>
    </citation>
    <scope>NUCLEOTIDE SEQUENCE [LARGE SCALE GENOMIC DNA]</scope>
    <source>
        <strain evidence="8 9">G1</strain>
    </source>
</reference>
<protein>
    <recommendedName>
        <fullName evidence="6">Probable septum site-determining protein MinC</fullName>
    </recommendedName>
</protein>
<dbReference type="Gene3D" id="2.160.20.70">
    <property type="match status" value="1"/>
</dbReference>
<keyword evidence="3 6" id="KW-0717">Septation</keyword>
<proteinExistence type="inferred from homology"/>
<dbReference type="SUPFAM" id="SSF63848">
    <property type="entry name" value="Cell-division inhibitor MinC, C-terminal domain"/>
    <property type="match status" value="1"/>
</dbReference>
<evidence type="ECO:0000313" key="9">
    <source>
        <dbReference type="Proteomes" id="UP000304864"/>
    </source>
</evidence>
<dbReference type="InterPro" id="IPR016098">
    <property type="entry name" value="CAP/MinC_C"/>
</dbReference>
<evidence type="ECO:0000256" key="1">
    <source>
        <dbReference type="ARBA" id="ARBA00006291"/>
    </source>
</evidence>
<evidence type="ECO:0000256" key="6">
    <source>
        <dbReference type="HAMAP-Rule" id="MF_00267"/>
    </source>
</evidence>
<evidence type="ECO:0000256" key="4">
    <source>
        <dbReference type="ARBA" id="ARBA00023306"/>
    </source>
</evidence>
<evidence type="ECO:0000259" key="7">
    <source>
        <dbReference type="Pfam" id="PF03775"/>
    </source>
</evidence>
<dbReference type="Gene3D" id="3.30.70.260">
    <property type="match status" value="1"/>
</dbReference>
<dbReference type="EMBL" id="CP040602">
    <property type="protein sequence ID" value="QCU90222.1"/>
    <property type="molecule type" value="Genomic_DNA"/>
</dbReference>
<comment type="function">
    <text evidence="5 6">Cell division inhibitor that blocks the formation of polar Z ring septums. Rapidly oscillates between the poles of the cell to destabilize FtsZ filaments that have formed before they mature into polar Z rings. Prevents FtsZ polymerization.</text>
</comment>
<comment type="similarity">
    <text evidence="1 6">Belongs to the MinC family.</text>
</comment>
<dbReference type="GO" id="GO:1901891">
    <property type="term" value="P:regulation of cell septum assembly"/>
    <property type="evidence" value="ECO:0007669"/>
    <property type="project" value="InterPro"/>
</dbReference>
<organism evidence="8 9">
    <name type="scientific">Thiomicrorhabdus sediminis</name>
    <dbReference type="NCBI Taxonomy" id="2580412"/>
    <lineage>
        <taxon>Bacteria</taxon>
        <taxon>Pseudomonadati</taxon>
        <taxon>Pseudomonadota</taxon>
        <taxon>Gammaproteobacteria</taxon>
        <taxon>Thiotrichales</taxon>
        <taxon>Piscirickettsiaceae</taxon>
        <taxon>Thiomicrorhabdus</taxon>
    </lineage>
</organism>
<dbReference type="KEGG" id="thig:FE785_06060"/>
<keyword evidence="2 6" id="KW-0132">Cell division</keyword>
<feature type="domain" description="Septum formation inhibitor MinC C-terminal" evidence="7">
    <location>
        <begin position="199"/>
        <end position="296"/>
    </location>
</feature>
<dbReference type="PANTHER" id="PTHR34108">
    <property type="entry name" value="SEPTUM SITE-DETERMINING PROTEIN MINC"/>
    <property type="match status" value="1"/>
</dbReference>
<name>A0A4P9K5G5_9GAMM</name>
<gene>
    <name evidence="6" type="primary">minC</name>
    <name evidence="8" type="ORF">FE785_06060</name>
</gene>
<evidence type="ECO:0000256" key="5">
    <source>
        <dbReference type="ARBA" id="ARBA00025606"/>
    </source>
</evidence>
<dbReference type="InterPro" id="IPR013033">
    <property type="entry name" value="MinC"/>
</dbReference>
<comment type="subunit">
    <text evidence="6">Interacts with MinD and FtsZ.</text>
</comment>
<dbReference type="RefSeq" id="WP_138564897.1">
    <property type="nucleotide sequence ID" value="NZ_CP040602.1"/>
</dbReference>
<dbReference type="HAMAP" id="MF_00267">
    <property type="entry name" value="MinC"/>
    <property type="match status" value="1"/>
</dbReference>
<dbReference type="GO" id="GO:0000902">
    <property type="term" value="P:cell morphogenesis"/>
    <property type="evidence" value="ECO:0007669"/>
    <property type="project" value="InterPro"/>
</dbReference>
<sequence length="303" mass="32860">MTDNISVQVSIDRAHFSLAIIQVVGKDLKSIAEQLDAYRNSADQQRLSAKIAQAVSEQSVSQNGRGMGLPIMPDEAEPTSEEPLYFVPCVLDLQDENIEPMFLAQLVELSRQYNFLPIGLQSHNLGLAEQAAYAGLALFSEHCHAQQSDPAEESPQALNALLLEQLNSQQNLSKTIESAEVEGLATVESIDSRSPLIHYKSVVAGEQVYAQGRDLVILGDVEAGAEVIADGSIHIGGALMGKAYAANNEEKADAEVCIKAYSFEPELISIAGFYQLQEDIPAKYSGLSVAITWQNESFAYQLS</sequence>
<dbReference type="OrthoDB" id="9794530at2"/>
<dbReference type="AlphaFoldDB" id="A0A4P9K5G5"/>
<evidence type="ECO:0000256" key="3">
    <source>
        <dbReference type="ARBA" id="ARBA00023210"/>
    </source>
</evidence>
<dbReference type="InterPro" id="IPR005526">
    <property type="entry name" value="Septum_form_inhib_MinC_C"/>
</dbReference>
<accession>A0A4P9K5G5</accession>
<keyword evidence="4 6" id="KW-0131">Cell cycle</keyword>